<evidence type="ECO:0000313" key="2">
    <source>
        <dbReference type="WBParaSite" id="Minc3s07016g40626"/>
    </source>
</evidence>
<name>A0A914NRY0_MELIC</name>
<accession>A0A914NRY0</accession>
<sequence length="116" mass="13038">VTGIEDVSLPLGKFDSEVAPIARDVQLGATPLKEEEVVAAAAIFEEEPVELEIFTLKFIHRLQPVSCMLRNCLARPTERSPISSCSSNSVSAHMLFIYCQRDRITGSWLLLRMNFW</sequence>
<dbReference type="AlphaFoldDB" id="A0A914NRY0"/>
<dbReference type="Proteomes" id="UP000887563">
    <property type="component" value="Unplaced"/>
</dbReference>
<keyword evidence="1" id="KW-1185">Reference proteome</keyword>
<dbReference type="WBParaSite" id="Minc3s07016g40626">
    <property type="protein sequence ID" value="Minc3s07016g40626"/>
    <property type="gene ID" value="Minc3s07016g40626"/>
</dbReference>
<reference evidence="2" key="1">
    <citation type="submission" date="2022-11" db="UniProtKB">
        <authorList>
            <consortium name="WormBaseParasite"/>
        </authorList>
    </citation>
    <scope>IDENTIFICATION</scope>
</reference>
<proteinExistence type="predicted"/>
<organism evidence="1 2">
    <name type="scientific">Meloidogyne incognita</name>
    <name type="common">Southern root-knot nematode worm</name>
    <name type="synonym">Oxyuris incognita</name>
    <dbReference type="NCBI Taxonomy" id="6306"/>
    <lineage>
        <taxon>Eukaryota</taxon>
        <taxon>Metazoa</taxon>
        <taxon>Ecdysozoa</taxon>
        <taxon>Nematoda</taxon>
        <taxon>Chromadorea</taxon>
        <taxon>Rhabditida</taxon>
        <taxon>Tylenchina</taxon>
        <taxon>Tylenchomorpha</taxon>
        <taxon>Tylenchoidea</taxon>
        <taxon>Meloidogynidae</taxon>
        <taxon>Meloidogyninae</taxon>
        <taxon>Meloidogyne</taxon>
        <taxon>Meloidogyne incognita group</taxon>
    </lineage>
</organism>
<evidence type="ECO:0000313" key="1">
    <source>
        <dbReference type="Proteomes" id="UP000887563"/>
    </source>
</evidence>
<protein>
    <submittedName>
        <fullName evidence="2">Uncharacterized protein</fullName>
    </submittedName>
</protein>